<feature type="domain" description="HipA-like kinase" evidence="1">
    <location>
        <begin position="31"/>
        <end position="159"/>
    </location>
</feature>
<gene>
    <name evidence="2" type="ORF">N0392_03345</name>
</gene>
<organism evidence="2 3">
    <name type="scientific">Morganella morganii</name>
    <name type="common">Proteus morganii</name>
    <dbReference type="NCBI Taxonomy" id="582"/>
    <lineage>
        <taxon>Bacteria</taxon>
        <taxon>Pseudomonadati</taxon>
        <taxon>Pseudomonadota</taxon>
        <taxon>Gammaproteobacteria</taxon>
        <taxon>Enterobacterales</taxon>
        <taxon>Morganellaceae</taxon>
        <taxon>Morganella</taxon>
    </lineage>
</organism>
<accession>A0A9Q4CLZ5</accession>
<dbReference type="AlphaFoldDB" id="A0A9Q4CLZ5"/>
<sequence>MIRVGRLHPGGERIGEGQHNPIKGVASFQAGDDIEELVVFAKELSDREMSIEIICATLGRKIGLPIPEPVILFDNDEKIFFGSIDAEYPSLAHYIKDTKDPSIELKLSTWGGLSQAAFFDEWIAMDDRNNGNLLFDGEGFILIDHESAIPSGLQSDQSGIDFYFNQLLDILLCNLDRNNEIEVQKLANDARAWSQQNSEDPTSYTDNFLEKTINEKNRNQLMSFLSSRIEILGTMLYHQIKPNQMQMQYDAKS</sequence>
<proteinExistence type="predicted"/>
<reference evidence="2" key="1">
    <citation type="submission" date="2022-08" db="EMBL/GenBank/DDBJ databases">
        <authorList>
            <person name="Dale J.L."/>
        </authorList>
    </citation>
    <scope>NUCLEOTIDE SEQUENCE</scope>
    <source>
        <strain evidence="2">2022EL-00758</strain>
    </source>
</reference>
<dbReference type="Pfam" id="PF20613">
    <property type="entry name" value="HipA_2"/>
    <property type="match status" value="1"/>
</dbReference>
<comment type="caution">
    <text evidence="2">The sequence shown here is derived from an EMBL/GenBank/DDBJ whole genome shotgun (WGS) entry which is preliminary data.</text>
</comment>
<protein>
    <recommendedName>
        <fullName evidence="1">HipA-like kinase domain-containing protein</fullName>
    </recommendedName>
</protein>
<evidence type="ECO:0000259" key="1">
    <source>
        <dbReference type="Pfam" id="PF20613"/>
    </source>
</evidence>
<dbReference type="EMBL" id="JAPNMI010000002">
    <property type="protein sequence ID" value="MCY0788724.1"/>
    <property type="molecule type" value="Genomic_DNA"/>
</dbReference>
<name>A0A9Q4CLZ5_MORMO</name>
<dbReference type="RefSeq" id="WP_214209356.1">
    <property type="nucleotide sequence ID" value="NZ_JALMEJ010000004.1"/>
</dbReference>
<dbReference type="Proteomes" id="UP001076655">
    <property type="component" value="Unassembled WGS sequence"/>
</dbReference>
<evidence type="ECO:0000313" key="3">
    <source>
        <dbReference type="Proteomes" id="UP001076655"/>
    </source>
</evidence>
<evidence type="ECO:0000313" key="2">
    <source>
        <dbReference type="EMBL" id="MCY0788724.1"/>
    </source>
</evidence>
<dbReference type="InterPro" id="IPR046748">
    <property type="entry name" value="HipA_2"/>
</dbReference>